<dbReference type="Pfam" id="PF03184">
    <property type="entry name" value="DDE_1"/>
    <property type="match status" value="1"/>
</dbReference>
<keyword evidence="3" id="KW-1185">Reference proteome</keyword>
<protein>
    <recommendedName>
        <fullName evidence="1">DDE-1 domain-containing protein</fullName>
    </recommendedName>
</protein>
<evidence type="ECO:0000259" key="1">
    <source>
        <dbReference type="Pfam" id="PF03184"/>
    </source>
</evidence>
<sequence length="438" mass="49289">MLAMIQNCIPKLLTTFKCSEKFVWTFFDSVLNWSPQKGTHTAVKLPADTKAKCEECFFHLVYIIKWYSVPPKLVVGFDQIGNYVLSSSGTTFAERGSHQVDIVTKDEKHAYTLLVASMPEGTFLPFQQVWGGSSPQSLPSVHAQGMDEAQANGFDFTFAKSNKRGSHFSTLKTMKEWVEHIFKPYCCYVIEVDPDLDDNQILIVYLNCYPVHMSQEFCSYIFNEYLHVILCFVPASCTGIFQPADVGLNHIIKHHLKQHQTEYLVDLHQKQMDSGLTAEQVKFTTSLPVLRDASVAGIMAVYDFMMGQFGCELVQKSWEHCQVKDWNLSAKCLTNKAAQMALNEYLRSHHILHDEIENQMGIVHGVKQVQLNTAEADDDADVPSSAVIQDALGLDVQVDIPVDIDVISHCVESTEKGPDNTLVAAGEDEDIWAYINFN</sequence>
<reference evidence="2 3" key="1">
    <citation type="submission" date="2014-04" db="EMBL/GenBank/DDBJ databases">
        <authorList>
            <consortium name="DOE Joint Genome Institute"/>
            <person name="Kuo A."/>
            <person name="Kohler A."/>
            <person name="Jargeat P."/>
            <person name="Nagy L.G."/>
            <person name="Floudas D."/>
            <person name="Copeland A."/>
            <person name="Barry K.W."/>
            <person name="Cichocki N."/>
            <person name="Veneault-Fourrey C."/>
            <person name="LaButti K."/>
            <person name="Lindquist E.A."/>
            <person name="Lipzen A."/>
            <person name="Lundell T."/>
            <person name="Morin E."/>
            <person name="Murat C."/>
            <person name="Sun H."/>
            <person name="Tunlid A."/>
            <person name="Henrissat B."/>
            <person name="Grigoriev I.V."/>
            <person name="Hibbett D.S."/>
            <person name="Martin F."/>
            <person name="Nordberg H.P."/>
            <person name="Cantor M.N."/>
            <person name="Hua S.X."/>
        </authorList>
    </citation>
    <scope>NUCLEOTIDE SEQUENCE [LARGE SCALE GENOMIC DNA]</scope>
    <source>
        <strain evidence="2 3">Ve08.2h10</strain>
    </source>
</reference>
<evidence type="ECO:0000313" key="2">
    <source>
        <dbReference type="EMBL" id="KIK80670.1"/>
    </source>
</evidence>
<proteinExistence type="predicted"/>
<dbReference type="Proteomes" id="UP000054538">
    <property type="component" value="Unassembled WGS sequence"/>
</dbReference>
<dbReference type="OrthoDB" id="3341102at2759"/>
<dbReference type="GO" id="GO:0003676">
    <property type="term" value="F:nucleic acid binding"/>
    <property type="evidence" value="ECO:0007669"/>
    <property type="project" value="InterPro"/>
</dbReference>
<evidence type="ECO:0000313" key="3">
    <source>
        <dbReference type="Proteomes" id="UP000054538"/>
    </source>
</evidence>
<feature type="domain" description="DDE-1" evidence="1">
    <location>
        <begin position="140"/>
        <end position="282"/>
    </location>
</feature>
<name>A0A0D0DP85_9AGAM</name>
<gene>
    <name evidence="2" type="ORF">PAXRUDRAFT_15653</name>
</gene>
<dbReference type="EMBL" id="KN825962">
    <property type="protein sequence ID" value="KIK80670.1"/>
    <property type="molecule type" value="Genomic_DNA"/>
</dbReference>
<accession>A0A0D0DP85</accession>
<reference evidence="3" key="2">
    <citation type="submission" date="2015-01" db="EMBL/GenBank/DDBJ databases">
        <title>Evolutionary Origins and Diversification of the Mycorrhizal Mutualists.</title>
        <authorList>
            <consortium name="DOE Joint Genome Institute"/>
            <consortium name="Mycorrhizal Genomics Consortium"/>
            <person name="Kohler A."/>
            <person name="Kuo A."/>
            <person name="Nagy L.G."/>
            <person name="Floudas D."/>
            <person name="Copeland A."/>
            <person name="Barry K.W."/>
            <person name="Cichocki N."/>
            <person name="Veneault-Fourrey C."/>
            <person name="LaButti K."/>
            <person name="Lindquist E.A."/>
            <person name="Lipzen A."/>
            <person name="Lundell T."/>
            <person name="Morin E."/>
            <person name="Murat C."/>
            <person name="Riley R."/>
            <person name="Ohm R."/>
            <person name="Sun H."/>
            <person name="Tunlid A."/>
            <person name="Henrissat B."/>
            <person name="Grigoriev I.V."/>
            <person name="Hibbett D.S."/>
            <person name="Martin F."/>
        </authorList>
    </citation>
    <scope>NUCLEOTIDE SEQUENCE [LARGE SCALE GENOMIC DNA]</scope>
    <source>
        <strain evidence="3">Ve08.2h10</strain>
    </source>
</reference>
<dbReference type="AlphaFoldDB" id="A0A0D0DP85"/>
<dbReference type="HOGENOM" id="CLU_045859_0_0_1"/>
<dbReference type="InterPro" id="IPR004875">
    <property type="entry name" value="DDE_SF_endonuclease_dom"/>
</dbReference>
<dbReference type="InParanoid" id="A0A0D0DP85"/>
<organism evidence="2 3">
    <name type="scientific">Paxillus rubicundulus Ve08.2h10</name>
    <dbReference type="NCBI Taxonomy" id="930991"/>
    <lineage>
        <taxon>Eukaryota</taxon>
        <taxon>Fungi</taxon>
        <taxon>Dikarya</taxon>
        <taxon>Basidiomycota</taxon>
        <taxon>Agaricomycotina</taxon>
        <taxon>Agaricomycetes</taxon>
        <taxon>Agaricomycetidae</taxon>
        <taxon>Boletales</taxon>
        <taxon>Paxilineae</taxon>
        <taxon>Paxillaceae</taxon>
        <taxon>Paxillus</taxon>
    </lineage>
</organism>